<proteinExistence type="predicted"/>
<dbReference type="EMBL" id="BARV01000463">
    <property type="protein sequence ID" value="GAH98738.1"/>
    <property type="molecule type" value="Genomic_DNA"/>
</dbReference>
<comment type="caution">
    <text evidence="2">The sequence shown here is derived from an EMBL/GenBank/DDBJ whole genome shotgun (WGS) entry which is preliminary data.</text>
</comment>
<dbReference type="AlphaFoldDB" id="X1LX64"/>
<gene>
    <name evidence="2" type="ORF">S06H3_01761</name>
</gene>
<accession>X1LX64</accession>
<name>X1LX64_9ZZZZ</name>
<feature type="compositionally biased region" description="Basic and acidic residues" evidence="1">
    <location>
        <begin position="19"/>
        <end position="33"/>
    </location>
</feature>
<reference evidence="2" key="1">
    <citation type="journal article" date="2014" name="Front. Microbiol.">
        <title>High frequency of phylogenetically diverse reductive dehalogenase-homologous genes in deep subseafloor sedimentary metagenomes.</title>
        <authorList>
            <person name="Kawai M."/>
            <person name="Futagami T."/>
            <person name="Toyoda A."/>
            <person name="Takaki Y."/>
            <person name="Nishi S."/>
            <person name="Hori S."/>
            <person name="Arai W."/>
            <person name="Tsubouchi T."/>
            <person name="Morono Y."/>
            <person name="Uchiyama I."/>
            <person name="Ito T."/>
            <person name="Fujiyama A."/>
            <person name="Inagaki F."/>
            <person name="Takami H."/>
        </authorList>
    </citation>
    <scope>NUCLEOTIDE SEQUENCE</scope>
    <source>
        <strain evidence="2">Expedition CK06-06</strain>
    </source>
</reference>
<protein>
    <submittedName>
        <fullName evidence="2">Uncharacterized protein</fullName>
    </submittedName>
</protein>
<feature type="non-terminal residue" evidence="2">
    <location>
        <position position="1"/>
    </location>
</feature>
<evidence type="ECO:0000313" key="2">
    <source>
        <dbReference type="EMBL" id="GAH98738.1"/>
    </source>
</evidence>
<feature type="region of interest" description="Disordered" evidence="1">
    <location>
        <begin position="1"/>
        <end position="33"/>
    </location>
</feature>
<sequence length="33" mass="3704">DLERRGGANSNLPSLILEKATKDLHTEGRLERN</sequence>
<evidence type="ECO:0000256" key="1">
    <source>
        <dbReference type="SAM" id="MobiDB-lite"/>
    </source>
</evidence>
<organism evidence="2">
    <name type="scientific">marine sediment metagenome</name>
    <dbReference type="NCBI Taxonomy" id="412755"/>
    <lineage>
        <taxon>unclassified sequences</taxon>
        <taxon>metagenomes</taxon>
        <taxon>ecological metagenomes</taxon>
    </lineage>
</organism>